<sequence>MGKVKSGKRLGTGKANSWALYNQERPATETCDVCQGPSTLRIALSLSPTLKLAQAVDPTKGNEHVGAGAGNIHTRRRLADMTSMVPHHASHRVLHPKTSLADSEIVLLCTNTTEAHNAGQLTGLQYGRGCCSRPYAKGGIGNGALVQLLLQPFSEYVAGTRRVGPCMCVLCRTWGGIPEHEDSPYFDTWFLFFPLWGTGECSPHACGSNGQYPQQQGRCETQLSQRERTTQHSGDPARSRP</sequence>
<gene>
    <name evidence="2" type="ORF">M440DRAFT_1061541</name>
</gene>
<dbReference type="Proteomes" id="UP000240760">
    <property type="component" value="Unassembled WGS sequence"/>
</dbReference>
<protein>
    <submittedName>
        <fullName evidence="2">Uncharacterized protein</fullName>
    </submittedName>
</protein>
<keyword evidence="3" id="KW-1185">Reference proteome</keyword>
<dbReference type="EMBL" id="KZ679138">
    <property type="protein sequence ID" value="PTB73387.1"/>
    <property type="molecule type" value="Genomic_DNA"/>
</dbReference>
<organism evidence="2 3">
    <name type="scientific">Trichoderma longibrachiatum ATCC 18648</name>
    <dbReference type="NCBI Taxonomy" id="983965"/>
    <lineage>
        <taxon>Eukaryota</taxon>
        <taxon>Fungi</taxon>
        <taxon>Dikarya</taxon>
        <taxon>Ascomycota</taxon>
        <taxon>Pezizomycotina</taxon>
        <taxon>Sordariomycetes</taxon>
        <taxon>Hypocreomycetidae</taxon>
        <taxon>Hypocreales</taxon>
        <taxon>Hypocreaceae</taxon>
        <taxon>Trichoderma</taxon>
    </lineage>
</organism>
<evidence type="ECO:0000313" key="3">
    <source>
        <dbReference type="Proteomes" id="UP000240760"/>
    </source>
</evidence>
<feature type="compositionally biased region" description="Basic and acidic residues" evidence="1">
    <location>
        <begin position="225"/>
        <end position="241"/>
    </location>
</feature>
<accession>A0A2T4BVR0</accession>
<feature type="region of interest" description="Disordered" evidence="1">
    <location>
        <begin position="217"/>
        <end position="241"/>
    </location>
</feature>
<evidence type="ECO:0000313" key="2">
    <source>
        <dbReference type="EMBL" id="PTB73387.1"/>
    </source>
</evidence>
<evidence type="ECO:0000256" key="1">
    <source>
        <dbReference type="SAM" id="MobiDB-lite"/>
    </source>
</evidence>
<name>A0A2T4BVR0_TRILO</name>
<reference evidence="2 3" key="1">
    <citation type="submission" date="2016-07" db="EMBL/GenBank/DDBJ databases">
        <title>Multiple horizontal gene transfer events from other fungi enriched the ability of initially mycotrophic Trichoderma (Ascomycota) to feed on dead plant biomass.</title>
        <authorList>
            <consortium name="DOE Joint Genome Institute"/>
            <person name="Aerts A."/>
            <person name="Atanasova L."/>
            <person name="Chenthamara K."/>
            <person name="Zhang J."/>
            <person name="Grujic M."/>
            <person name="Henrissat B."/>
            <person name="Kuo A."/>
            <person name="Salamov A."/>
            <person name="Lipzen A."/>
            <person name="Labutti K."/>
            <person name="Barry K."/>
            <person name="Miao Y."/>
            <person name="Rahimi M.J."/>
            <person name="Shen Q."/>
            <person name="Grigoriev I.V."/>
            <person name="Kubicek C.P."/>
            <person name="Druzhinina I.S."/>
        </authorList>
    </citation>
    <scope>NUCLEOTIDE SEQUENCE [LARGE SCALE GENOMIC DNA]</scope>
    <source>
        <strain evidence="2 3">ATCC 18648</strain>
    </source>
</reference>
<proteinExistence type="predicted"/>
<dbReference type="AlphaFoldDB" id="A0A2T4BVR0"/>